<dbReference type="STRING" id="1316936.K678_12479"/>
<feature type="transmembrane region" description="Helical" evidence="1">
    <location>
        <begin position="12"/>
        <end position="31"/>
    </location>
</feature>
<keyword evidence="1" id="KW-1133">Transmembrane helix</keyword>
<dbReference type="OrthoDB" id="9091734at2"/>
<dbReference type="eggNOG" id="ENOG502ZXW5">
    <property type="taxonomic scope" value="Bacteria"/>
</dbReference>
<evidence type="ECO:0000313" key="3">
    <source>
        <dbReference type="Proteomes" id="UP000015350"/>
    </source>
</evidence>
<name>S9S5H8_MAGFU</name>
<accession>S9S5H8</accession>
<organism evidence="2 3">
    <name type="scientific">Magnetospirillum fulvum MGU-K5</name>
    <dbReference type="NCBI Taxonomy" id="1316936"/>
    <lineage>
        <taxon>Bacteria</taxon>
        <taxon>Pseudomonadati</taxon>
        <taxon>Pseudomonadota</taxon>
        <taxon>Alphaproteobacteria</taxon>
        <taxon>Rhodospirillales</taxon>
        <taxon>Rhodospirillaceae</taxon>
        <taxon>Magnetospirillum</taxon>
    </lineage>
</organism>
<evidence type="ECO:0008006" key="4">
    <source>
        <dbReference type="Google" id="ProtNLM"/>
    </source>
</evidence>
<reference evidence="2 3" key="1">
    <citation type="submission" date="2013-04" db="EMBL/GenBank/DDBJ databases">
        <authorList>
            <person name="Kuznetsov B."/>
            <person name="Ivanovsky R."/>
        </authorList>
    </citation>
    <scope>NUCLEOTIDE SEQUENCE [LARGE SCALE GENOMIC DNA]</scope>
    <source>
        <strain evidence="2 3">MGU-K5</strain>
    </source>
</reference>
<dbReference type="Proteomes" id="UP000015350">
    <property type="component" value="Unassembled WGS sequence"/>
</dbReference>
<proteinExistence type="predicted"/>
<comment type="caution">
    <text evidence="2">The sequence shown here is derived from an EMBL/GenBank/DDBJ whole genome shotgun (WGS) entry which is preliminary data.</text>
</comment>
<evidence type="ECO:0000256" key="1">
    <source>
        <dbReference type="SAM" id="Phobius"/>
    </source>
</evidence>
<dbReference type="RefSeq" id="WP_021132802.1">
    <property type="nucleotide sequence ID" value="NZ_AQPH01000051.1"/>
</dbReference>
<gene>
    <name evidence="2" type="ORF">K678_12479</name>
</gene>
<keyword evidence="1" id="KW-0812">Transmembrane</keyword>
<dbReference type="AlphaFoldDB" id="S9S5H8"/>
<protein>
    <recommendedName>
        <fullName evidence="4">Flp pilus assembly protein TadG</fullName>
    </recommendedName>
</protein>
<sequence>MRKLIADCRAVTAIELALLIPILMIILVGFYESYIFVRSIATMERTAFTLSDLVSRRNLVCDASSASDPNSLNTYLSTVAPMIAQPLDIKANGEIIVSAVVYAKTVGAAVNWQKISSYTLNGAASQVGVIGGAANLPTGIIPKNDGDTVIVTEIFYNFDWFPYLRIYVPSMPGRMTMSRSAYFRARVNSLSILYDATTNANCPS</sequence>
<keyword evidence="1" id="KW-0472">Membrane</keyword>
<evidence type="ECO:0000313" key="2">
    <source>
        <dbReference type="EMBL" id="EPY01122.1"/>
    </source>
</evidence>
<dbReference type="EMBL" id="AQPH01000051">
    <property type="protein sequence ID" value="EPY01122.1"/>
    <property type="molecule type" value="Genomic_DNA"/>
</dbReference>